<dbReference type="InterPro" id="IPR010315">
    <property type="entry name" value="DUF915_hydro-like"/>
</dbReference>
<reference evidence="2 3" key="1">
    <citation type="submission" date="2017-05" db="EMBL/GenBank/DDBJ databases">
        <title>Vagococcus spp. assemblies.</title>
        <authorList>
            <person name="Gulvik C.A."/>
        </authorList>
    </citation>
    <scope>NUCLEOTIDE SEQUENCE [LARGE SCALE GENOMIC DNA]</scope>
    <source>
        <strain evidence="2 3">NCFB 2777</strain>
    </source>
</reference>
<comment type="caution">
    <text evidence="2">The sequence shown here is derived from an EMBL/GenBank/DDBJ whole genome shotgun (WGS) entry which is preliminary data.</text>
</comment>
<dbReference type="InterPro" id="IPR029058">
    <property type="entry name" value="AB_hydrolase_fold"/>
</dbReference>
<dbReference type="Proteomes" id="UP000287239">
    <property type="component" value="Unassembled WGS sequence"/>
</dbReference>
<dbReference type="EMBL" id="NGJU01000027">
    <property type="protein sequence ID" value="RST91711.1"/>
    <property type="molecule type" value="Genomic_DNA"/>
</dbReference>
<protein>
    <recommendedName>
        <fullName evidence="4">Alpha/beta hydrolase</fullName>
    </recommendedName>
</protein>
<dbReference type="Pfam" id="PF06028">
    <property type="entry name" value="DUF915"/>
    <property type="match status" value="1"/>
</dbReference>
<keyword evidence="1" id="KW-0732">Signal</keyword>
<organism evidence="2 3">
    <name type="scientific">Vagococcus salmoninarum</name>
    <dbReference type="NCBI Taxonomy" id="2739"/>
    <lineage>
        <taxon>Bacteria</taxon>
        <taxon>Bacillati</taxon>
        <taxon>Bacillota</taxon>
        <taxon>Bacilli</taxon>
        <taxon>Lactobacillales</taxon>
        <taxon>Enterococcaceae</taxon>
        <taxon>Vagococcus</taxon>
    </lineage>
</organism>
<sequence>MTLFKKISFFTTCLALCFFLISCRSALPQTQNSETVPKLNLSQQTPLIFLHGSGGSETDLIPFAEDFLSSSPEPVEILKVQISATNKITYLNNLLEPDSLPLIFVGFANNFADIEDWSQGLAVLLRDLKETYHLNSANLIGFSNGGLAVTHYTELFGTKEGYPEIKKLVTIGAPYNDLEPLNDDATLNFSDKSKASEYLDIFLKPKSQLPPSLQVLAIAGDTGQNSDDIVPVSSALASRLIFPGEVAYYQERLALGPKASHGGLITNNPDVNKWVSDFLFKLALDKTGNYFLEEN</sequence>
<dbReference type="PROSITE" id="PS51257">
    <property type="entry name" value="PROKAR_LIPOPROTEIN"/>
    <property type="match status" value="1"/>
</dbReference>
<name>A0A429ZDE7_9ENTE</name>
<feature type="chain" id="PRO_5039129845" description="Alpha/beta hydrolase" evidence="1">
    <location>
        <begin position="29"/>
        <end position="295"/>
    </location>
</feature>
<gene>
    <name evidence="2" type="ORF">CBF35_13815</name>
</gene>
<proteinExistence type="predicted"/>
<evidence type="ECO:0000313" key="2">
    <source>
        <dbReference type="EMBL" id="RST91711.1"/>
    </source>
</evidence>
<evidence type="ECO:0000313" key="3">
    <source>
        <dbReference type="Proteomes" id="UP000287239"/>
    </source>
</evidence>
<accession>A0A429ZDE7</accession>
<evidence type="ECO:0008006" key="4">
    <source>
        <dbReference type="Google" id="ProtNLM"/>
    </source>
</evidence>
<dbReference type="SUPFAM" id="SSF53474">
    <property type="entry name" value="alpha/beta-Hydrolases"/>
    <property type="match status" value="1"/>
</dbReference>
<dbReference type="Gene3D" id="3.40.50.1820">
    <property type="entry name" value="alpha/beta hydrolase"/>
    <property type="match status" value="1"/>
</dbReference>
<keyword evidence="3" id="KW-1185">Reference proteome</keyword>
<dbReference type="AlphaFoldDB" id="A0A429ZDE7"/>
<evidence type="ECO:0000256" key="1">
    <source>
        <dbReference type="SAM" id="SignalP"/>
    </source>
</evidence>
<feature type="signal peptide" evidence="1">
    <location>
        <begin position="1"/>
        <end position="28"/>
    </location>
</feature>
<dbReference type="OrthoDB" id="2157689at2"/>